<evidence type="ECO:0000256" key="4">
    <source>
        <dbReference type="ARBA" id="ARBA00022692"/>
    </source>
</evidence>
<evidence type="ECO:0000256" key="11">
    <source>
        <dbReference type="SAM" id="Phobius"/>
    </source>
</evidence>
<dbReference type="EMBL" id="MNUO01000052">
    <property type="protein sequence ID" value="OIN97339.1"/>
    <property type="molecule type" value="Genomic_DNA"/>
</dbReference>
<dbReference type="InterPro" id="IPR000297">
    <property type="entry name" value="PPIase_PpiC"/>
</dbReference>
<evidence type="ECO:0000256" key="3">
    <source>
        <dbReference type="ARBA" id="ARBA00022519"/>
    </source>
</evidence>
<keyword evidence="2" id="KW-1003">Cell membrane</keyword>
<dbReference type="PANTHER" id="PTHR47529:SF1">
    <property type="entry name" value="PERIPLASMIC CHAPERONE PPID"/>
    <property type="match status" value="1"/>
</dbReference>
<dbReference type="SUPFAM" id="SSF109998">
    <property type="entry name" value="Triger factor/SurA peptide-binding domain-like"/>
    <property type="match status" value="1"/>
</dbReference>
<evidence type="ECO:0000256" key="10">
    <source>
        <dbReference type="ARBA" id="ARBA00042775"/>
    </source>
</evidence>
<comment type="subcellular location">
    <subcellularLocation>
        <location evidence="1">Cell inner membrane</location>
        <topology evidence="1">Single-pass type II membrane protein</topology>
        <orientation evidence="1">Periplasmic side</orientation>
    </subcellularLocation>
</comment>
<evidence type="ECO:0000256" key="7">
    <source>
        <dbReference type="ARBA" id="ARBA00023186"/>
    </source>
</evidence>
<keyword evidence="7" id="KW-0143">Chaperone</keyword>
<dbReference type="SUPFAM" id="SSF54534">
    <property type="entry name" value="FKBP-like"/>
    <property type="match status" value="2"/>
</dbReference>
<dbReference type="Proteomes" id="UP000182278">
    <property type="component" value="Unassembled WGS sequence"/>
</dbReference>
<keyword evidence="3" id="KW-0997">Cell inner membrane</keyword>
<keyword evidence="4 11" id="KW-0812">Transmembrane</keyword>
<keyword evidence="5 11" id="KW-1133">Transmembrane helix</keyword>
<accession>A0A1J4SD56</accession>
<dbReference type="InterPro" id="IPR046357">
    <property type="entry name" value="PPIase_dom_sf"/>
</dbReference>
<dbReference type="PANTHER" id="PTHR47529">
    <property type="entry name" value="PEPTIDYL-PROLYL CIS-TRANS ISOMERASE D"/>
    <property type="match status" value="1"/>
</dbReference>
<evidence type="ECO:0000259" key="12">
    <source>
        <dbReference type="Pfam" id="PF13145"/>
    </source>
</evidence>
<gene>
    <name evidence="13" type="ORF">AUJ66_03670</name>
</gene>
<organism evidence="13 14">
    <name type="scientific">Candidatus Desantisbacteria bacterium CG1_02_38_46</name>
    <dbReference type="NCBI Taxonomy" id="1817893"/>
    <lineage>
        <taxon>Bacteria</taxon>
        <taxon>Candidatus Desantisiibacteriota</taxon>
    </lineage>
</organism>
<dbReference type="Pfam" id="PF13145">
    <property type="entry name" value="Rotamase_2"/>
    <property type="match status" value="2"/>
</dbReference>
<dbReference type="InterPro" id="IPR027304">
    <property type="entry name" value="Trigger_fact/SurA_dom_sf"/>
</dbReference>
<evidence type="ECO:0000313" key="13">
    <source>
        <dbReference type="EMBL" id="OIN97339.1"/>
    </source>
</evidence>
<evidence type="ECO:0000256" key="9">
    <source>
        <dbReference type="ARBA" id="ARBA00040743"/>
    </source>
</evidence>
<evidence type="ECO:0000256" key="8">
    <source>
        <dbReference type="ARBA" id="ARBA00038408"/>
    </source>
</evidence>
<protein>
    <recommendedName>
        <fullName evidence="9">Periplasmic chaperone PpiD</fullName>
    </recommendedName>
    <alternativeName>
        <fullName evidence="10">Periplasmic folding chaperone</fullName>
    </alternativeName>
</protein>
<dbReference type="Pfam" id="PF13624">
    <property type="entry name" value="SurA_N_3"/>
    <property type="match status" value="1"/>
</dbReference>
<dbReference type="STRING" id="1817893.AUJ66_03670"/>
<name>A0A1J4SD56_9BACT</name>
<evidence type="ECO:0000256" key="1">
    <source>
        <dbReference type="ARBA" id="ARBA00004382"/>
    </source>
</evidence>
<dbReference type="InterPro" id="IPR052029">
    <property type="entry name" value="PpiD_chaperone"/>
</dbReference>
<evidence type="ECO:0000256" key="2">
    <source>
        <dbReference type="ARBA" id="ARBA00022475"/>
    </source>
</evidence>
<sequence>MLEVLRKNMKLVIWIILFSFLATIFIAWGMHFTGGRGEKNYVAKINGKKITNEEFYSLYRDWINRYREIYGEALDDEMAENLRRLLLSNIIAGELLYKEALKEGIKVTKDEIEEVVKMSPIFKNDKGEFDPGRYAQGKKVLPKTWWKAQEKETKKTLMARKLEAQIKMAVKVTDEEVRQYFKEKNMSFKISYLLIPRSSFGSVSVSQDELKKFYEIRKEEYRRADQVKVEYLSARKPGEEDIPDSSTRETIIKNIGITMENALKELDKGQDLKSIGKKYSLEVDETPFFEKRQFIQDLDFQVFTRAAFTLSDPGEITDIVQSPNYYYIIKLIKRVDAHIPGLDEIKDAVEKEIKTDRQDTLAKARAEEILKKLKTGEIKSATADWRTSIKTTPFFSAKGEIPGLSGEKELKKVIFELSKDEWSEPVKTSNGYCLLKLDARIIPTVVDATQLGTLSEELLQIRQYQTAQEWFANIRKNAKIENVLYPEQKAGEQTEETAEK</sequence>
<feature type="domain" description="PpiC" evidence="12">
    <location>
        <begin position="351"/>
        <end position="441"/>
    </location>
</feature>
<dbReference type="AlphaFoldDB" id="A0A1J4SD56"/>
<comment type="caution">
    <text evidence="13">The sequence shown here is derived from an EMBL/GenBank/DDBJ whole genome shotgun (WGS) entry which is preliminary data.</text>
</comment>
<feature type="domain" description="PpiC" evidence="12">
    <location>
        <begin position="205"/>
        <end position="347"/>
    </location>
</feature>
<evidence type="ECO:0000313" key="14">
    <source>
        <dbReference type="Proteomes" id="UP000182278"/>
    </source>
</evidence>
<feature type="transmembrane region" description="Helical" evidence="11">
    <location>
        <begin position="12"/>
        <end position="30"/>
    </location>
</feature>
<dbReference type="Gene3D" id="3.10.50.40">
    <property type="match status" value="2"/>
</dbReference>
<reference evidence="13 14" key="1">
    <citation type="journal article" date="2016" name="Environ. Microbiol.">
        <title>Genomic resolution of a cold subsurface aquifer community provides metabolic insights for novel microbes adapted to high CO concentrations.</title>
        <authorList>
            <person name="Probst A.J."/>
            <person name="Castelle C.J."/>
            <person name="Singh A."/>
            <person name="Brown C.T."/>
            <person name="Anantharaman K."/>
            <person name="Sharon I."/>
            <person name="Hug L.A."/>
            <person name="Burstein D."/>
            <person name="Emerson J.B."/>
            <person name="Thomas B.C."/>
            <person name="Banfield J.F."/>
        </authorList>
    </citation>
    <scope>NUCLEOTIDE SEQUENCE [LARGE SCALE GENOMIC DNA]</scope>
    <source>
        <strain evidence="13">CG1_02_38_46</strain>
    </source>
</reference>
<evidence type="ECO:0000256" key="5">
    <source>
        <dbReference type="ARBA" id="ARBA00022989"/>
    </source>
</evidence>
<dbReference type="GO" id="GO:0003755">
    <property type="term" value="F:peptidyl-prolyl cis-trans isomerase activity"/>
    <property type="evidence" value="ECO:0007669"/>
    <property type="project" value="InterPro"/>
</dbReference>
<dbReference type="Gene3D" id="1.10.4030.10">
    <property type="entry name" value="Porin chaperone SurA, peptide-binding domain"/>
    <property type="match status" value="1"/>
</dbReference>
<proteinExistence type="inferred from homology"/>
<keyword evidence="6 11" id="KW-0472">Membrane</keyword>
<evidence type="ECO:0000256" key="6">
    <source>
        <dbReference type="ARBA" id="ARBA00023136"/>
    </source>
</evidence>
<dbReference type="GO" id="GO:0005886">
    <property type="term" value="C:plasma membrane"/>
    <property type="evidence" value="ECO:0007669"/>
    <property type="project" value="UniProtKB-SubCell"/>
</dbReference>
<comment type="similarity">
    <text evidence="8">Belongs to the PpiD chaperone family.</text>
</comment>